<name>A0A814JRT0_ADIRI</name>
<dbReference type="Proteomes" id="UP000663852">
    <property type="component" value="Unassembled WGS sequence"/>
</dbReference>
<dbReference type="AlphaFoldDB" id="A0A814JRT0"/>
<gene>
    <name evidence="1" type="ORF">EDS130_LOCUS16928</name>
</gene>
<dbReference type="EMBL" id="CAJNOJ010000074">
    <property type="protein sequence ID" value="CAF1040977.1"/>
    <property type="molecule type" value="Genomic_DNA"/>
</dbReference>
<accession>A0A814JRT0</accession>
<evidence type="ECO:0000313" key="2">
    <source>
        <dbReference type="Proteomes" id="UP000663852"/>
    </source>
</evidence>
<organism evidence="1 2">
    <name type="scientific">Adineta ricciae</name>
    <name type="common">Rotifer</name>
    <dbReference type="NCBI Taxonomy" id="249248"/>
    <lineage>
        <taxon>Eukaryota</taxon>
        <taxon>Metazoa</taxon>
        <taxon>Spiralia</taxon>
        <taxon>Gnathifera</taxon>
        <taxon>Rotifera</taxon>
        <taxon>Eurotatoria</taxon>
        <taxon>Bdelloidea</taxon>
        <taxon>Adinetida</taxon>
        <taxon>Adinetidae</taxon>
        <taxon>Adineta</taxon>
    </lineage>
</organism>
<reference evidence="1" key="1">
    <citation type="submission" date="2021-02" db="EMBL/GenBank/DDBJ databases">
        <authorList>
            <person name="Nowell W R."/>
        </authorList>
    </citation>
    <scope>NUCLEOTIDE SEQUENCE</scope>
</reference>
<proteinExistence type="predicted"/>
<comment type="caution">
    <text evidence="1">The sequence shown here is derived from an EMBL/GenBank/DDBJ whole genome shotgun (WGS) entry which is preliminary data.</text>
</comment>
<sequence length="202" mass="23503">MFEESILTSTAFDDYVAYKYDISSELINKYLPDKLPPFVSMTPKNIAKRTIVYLTPLILASQSQIIDNWEQLPYSTTIEDLLEQLLSKHDSKFRYNFVLTGSSFSIVQTPQNHNVLYHLFCKHATLCNNSKDVRFAGEFWRDENNAFWLNNNSGTYQPADVLLDTVIQLFRRLTPHLKFQATSFRDAKRLSTKDRLMSKIKS</sequence>
<protein>
    <submittedName>
        <fullName evidence="1">Uncharacterized protein</fullName>
    </submittedName>
</protein>
<evidence type="ECO:0000313" key="1">
    <source>
        <dbReference type="EMBL" id="CAF1040977.1"/>
    </source>
</evidence>
<dbReference type="OrthoDB" id="10039314at2759"/>